<protein>
    <submittedName>
        <fullName evidence="1">Uncharacterized protein</fullName>
    </submittedName>
</protein>
<dbReference type="SUPFAM" id="SSF52047">
    <property type="entry name" value="RNI-like"/>
    <property type="match status" value="1"/>
</dbReference>
<gene>
    <name evidence="1" type="ORF">CLODIP_2_CD03090</name>
</gene>
<dbReference type="EMBL" id="CADEPI010000541">
    <property type="protein sequence ID" value="CAB3387148.1"/>
    <property type="molecule type" value="Genomic_DNA"/>
</dbReference>
<proteinExistence type="predicted"/>
<dbReference type="Proteomes" id="UP000494165">
    <property type="component" value="Unassembled WGS sequence"/>
</dbReference>
<organism evidence="1 2">
    <name type="scientific">Cloeon dipterum</name>
    <dbReference type="NCBI Taxonomy" id="197152"/>
    <lineage>
        <taxon>Eukaryota</taxon>
        <taxon>Metazoa</taxon>
        <taxon>Ecdysozoa</taxon>
        <taxon>Arthropoda</taxon>
        <taxon>Hexapoda</taxon>
        <taxon>Insecta</taxon>
        <taxon>Pterygota</taxon>
        <taxon>Palaeoptera</taxon>
        <taxon>Ephemeroptera</taxon>
        <taxon>Pisciforma</taxon>
        <taxon>Baetidae</taxon>
        <taxon>Cloeon</taxon>
    </lineage>
</organism>
<name>A0A8S1E0Y8_9INSE</name>
<evidence type="ECO:0000313" key="2">
    <source>
        <dbReference type="Proteomes" id="UP000494165"/>
    </source>
</evidence>
<sequence length="788" mass="91248">MPVLKNPKSLVELTVKTIAENVHCYGGNLTTKLAPDSRQMVLDVLFEAVYCSYLRNGYWSNPKNTWLAIPNLLSRETKLIETIRLQHMFDLNEETPIWDAEFPFLKVLQLLAEKAPNLQELIINHSRMNGRLCRDEIASFSNLCNLSELRIFRSIILHSELKEIIVKNCRGLQVIEVFELELDGEQKIDFFDDGFLYHEIKFGSGLIWVKLDKDLSRPKRHLVGPGPHYRLVGRSESRKDLKFLKSQLHATDLSLFCEYFDDEHKVSQFPRLPKLRSAEITCWEHQTHVLKRFLKKNGYLLSCLAISSKDTCCHSTITAGLTLEKIFGWCCNLEWFSLEYLSLSSYNVPIYFLSDLKWFRCFNTSDRHVNISSMLSAPQLEGFEIRIFNLDLGDKEALFSRIAQKKILQLASLLIAYQLAPPSRSRASIFDLHLASEHVLRTAISISSSNMSFIENPRSLVETTLGIIIDNVHCYGENLETKLAPETRQMVLEGLLKWVQRCGVLDFPRRTWLAFPSLLSRETKLIDTIAICSMFDQNEWVTYQRWGSKFPLSESLQHLAMRAPNLQELNINHYNERKGNSEGLQRLADKDLSKTERHLEGPGPHYNLVGFPRSMESLELLETQPHATELTMICRNFENEFDVVRFPRLLKLRCATFFCLEFQTHAMRIFLEINGHLLRWLTIESEYYYSSVGKIASISMEEIFRLCSNLEWFSVNLNLESHNVPIDCLSKLKWFKCIDFGDSSPCAKTNRIDVDSPLRALQFHRFRTYFIALNSRKCQSHFASSCPC</sequence>
<dbReference type="AlphaFoldDB" id="A0A8S1E0Y8"/>
<accession>A0A8S1E0Y8</accession>
<reference evidence="1 2" key="1">
    <citation type="submission" date="2020-04" db="EMBL/GenBank/DDBJ databases">
        <authorList>
            <person name="Alioto T."/>
            <person name="Alioto T."/>
            <person name="Gomez Garrido J."/>
        </authorList>
    </citation>
    <scope>NUCLEOTIDE SEQUENCE [LARGE SCALE GENOMIC DNA]</scope>
</reference>
<comment type="caution">
    <text evidence="1">The sequence shown here is derived from an EMBL/GenBank/DDBJ whole genome shotgun (WGS) entry which is preliminary data.</text>
</comment>
<evidence type="ECO:0000313" key="1">
    <source>
        <dbReference type="EMBL" id="CAB3387148.1"/>
    </source>
</evidence>
<keyword evidence="2" id="KW-1185">Reference proteome</keyword>